<protein>
    <recommendedName>
        <fullName evidence="3">N-acetyltransferase domain-containing protein</fullName>
    </recommendedName>
</protein>
<dbReference type="Gene3D" id="3.40.630.30">
    <property type="match status" value="1"/>
</dbReference>
<feature type="domain" description="N-acetyltransferase" evidence="3">
    <location>
        <begin position="6"/>
        <end position="160"/>
    </location>
</feature>
<dbReference type="InterPro" id="IPR016181">
    <property type="entry name" value="Acyl_CoA_acyltransferase"/>
</dbReference>
<dbReference type="Proteomes" id="UP001501771">
    <property type="component" value="Unassembled WGS sequence"/>
</dbReference>
<evidence type="ECO:0000259" key="3">
    <source>
        <dbReference type="PROSITE" id="PS51186"/>
    </source>
</evidence>
<evidence type="ECO:0000256" key="2">
    <source>
        <dbReference type="ARBA" id="ARBA00023315"/>
    </source>
</evidence>
<dbReference type="CDD" id="cd04301">
    <property type="entry name" value="NAT_SF"/>
    <property type="match status" value="1"/>
</dbReference>
<gene>
    <name evidence="4" type="ORF">GCM10009844_37090</name>
</gene>
<dbReference type="EMBL" id="BAAAQR010000013">
    <property type="protein sequence ID" value="GAA2153114.1"/>
    <property type="molecule type" value="Genomic_DNA"/>
</dbReference>
<dbReference type="PROSITE" id="PS51186">
    <property type="entry name" value="GNAT"/>
    <property type="match status" value="1"/>
</dbReference>
<accession>A0ABN3A3A8</accession>
<keyword evidence="1" id="KW-0808">Transferase</keyword>
<evidence type="ECO:0000256" key="1">
    <source>
        <dbReference type="ARBA" id="ARBA00022679"/>
    </source>
</evidence>
<keyword evidence="2" id="KW-0012">Acyltransferase</keyword>
<dbReference type="SUPFAM" id="SSF55729">
    <property type="entry name" value="Acyl-CoA N-acyltransferases (Nat)"/>
    <property type="match status" value="1"/>
</dbReference>
<keyword evidence="5" id="KW-1185">Reference proteome</keyword>
<dbReference type="RefSeq" id="WP_344155855.1">
    <property type="nucleotide sequence ID" value="NZ_BAAAQR010000013.1"/>
</dbReference>
<dbReference type="Pfam" id="PF00583">
    <property type="entry name" value="Acetyltransf_1"/>
    <property type="match status" value="1"/>
</dbReference>
<dbReference type="InterPro" id="IPR000182">
    <property type="entry name" value="GNAT_dom"/>
</dbReference>
<comment type="caution">
    <text evidence="4">The sequence shown here is derived from an EMBL/GenBank/DDBJ whole genome shotgun (WGS) entry which is preliminary data.</text>
</comment>
<proteinExistence type="predicted"/>
<evidence type="ECO:0000313" key="5">
    <source>
        <dbReference type="Proteomes" id="UP001501771"/>
    </source>
</evidence>
<dbReference type="PANTHER" id="PTHR43877">
    <property type="entry name" value="AMINOALKYLPHOSPHONATE N-ACETYLTRANSFERASE-RELATED-RELATED"/>
    <property type="match status" value="1"/>
</dbReference>
<evidence type="ECO:0000313" key="4">
    <source>
        <dbReference type="EMBL" id="GAA2153114.1"/>
    </source>
</evidence>
<dbReference type="InterPro" id="IPR050832">
    <property type="entry name" value="Bact_Acetyltransf"/>
</dbReference>
<reference evidence="4 5" key="1">
    <citation type="journal article" date="2019" name="Int. J. Syst. Evol. Microbiol.">
        <title>The Global Catalogue of Microorganisms (GCM) 10K type strain sequencing project: providing services to taxonomists for standard genome sequencing and annotation.</title>
        <authorList>
            <consortium name="The Broad Institute Genomics Platform"/>
            <consortium name="The Broad Institute Genome Sequencing Center for Infectious Disease"/>
            <person name="Wu L."/>
            <person name="Ma J."/>
        </authorList>
    </citation>
    <scope>NUCLEOTIDE SEQUENCE [LARGE SCALE GENOMIC DNA]</scope>
    <source>
        <strain evidence="4 5">JCM 16022</strain>
    </source>
</reference>
<dbReference type="PANTHER" id="PTHR43877:SF1">
    <property type="entry name" value="ACETYLTRANSFERASE"/>
    <property type="match status" value="1"/>
</dbReference>
<name>A0ABN3A3A8_9ACTN</name>
<sequence>MTRSLVTLRCAMPSDASRLAELWAEVLRRGDHEEQAADLLSIIERAAGATDERVVVAEYDGEVAGAVHLCVTTMTPLNLEPAVLAVSPHVFPDFRRHGVGRALMDSAVSFAEDLGIGHVATAAASGSRDANRFMARLSLGPQAVLRVATTHAVRSKLTAQRPSAQRAGGRQLTQVLAARRSMRKNQASPVGDAQG</sequence>
<organism evidence="4 5">
    <name type="scientific">Nocardioides koreensis</name>
    <dbReference type="NCBI Taxonomy" id="433651"/>
    <lineage>
        <taxon>Bacteria</taxon>
        <taxon>Bacillati</taxon>
        <taxon>Actinomycetota</taxon>
        <taxon>Actinomycetes</taxon>
        <taxon>Propionibacteriales</taxon>
        <taxon>Nocardioidaceae</taxon>
        <taxon>Nocardioides</taxon>
    </lineage>
</organism>